<dbReference type="PROSITE" id="PS00101">
    <property type="entry name" value="HEXAPEP_TRANSFERASES"/>
    <property type="match status" value="1"/>
</dbReference>
<dbReference type="InterPro" id="IPR050179">
    <property type="entry name" value="Trans_hexapeptide_repeat"/>
</dbReference>
<evidence type="ECO:0000313" key="4">
    <source>
        <dbReference type="Proteomes" id="UP000654257"/>
    </source>
</evidence>
<organism evidence="3 4">
    <name type="scientific">Rhodococcoides trifolii</name>
    <dbReference type="NCBI Taxonomy" id="908250"/>
    <lineage>
        <taxon>Bacteria</taxon>
        <taxon>Bacillati</taxon>
        <taxon>Actinomycetota</taxon>
        <taxon>Actinomycetes</taxon>
        <taxon>Mycobacteriales</taxon>
        <taxon>Nocardiaceae</taxon>
        <taxon>Rhodococcoides</taxon>
    </lineage>
</organism>
<accession>A0A917LJ07</accession>
<dbReference type="InterPro" id="IPR001451">
    <property type="entry name" value="Hexapep"/>
</dbReference>
<evidence type="ECO:0000313" key="3">
    <source>
        <dbReference type="EMBL" id="GGG29001.1"/>
    </source>
</evidence>
<dbReference type="Gene3D" id="2.160.10.10">
    <property type="entry name" value="Hexapeptide repeat proteins"/>
    <property type="match status" value="1"/>
</dbReference>
<dbReference type="InterPro" id="IPR018357">
    <property type="entry name" value="Hexapep_transf_CS"/>
</dbReference>
<sequence>MISPIKIALMRRLSIRANVKFNRTLHVGPGSIVWAPSHLAIGNNVYIGKHVTVQVDGEIGDETLIANGAGIVGKRDHDYQEVGIPVRSASWVGDNPSLSRKTIVGSDVWIGFNSVVYSGVTVGNSAIIAAGSVVTKDVPENEIVAGVPARRVKYRFTEDEFRAHWAALARRGIRRLAVPDVLRFGDA</sequence>
<dbReference type="SUPFAM" id="SSF51161">
    <property type="entry name" value="Trimeric LpxA-like enzymes"/>
    <property type="match status" value="1"/>
</dbReference>
<dbReference type="Pfam" id="PF00132">
    <property type="entry name" value="Hexapep"/>
    <property type="match status" value="1"/>
</dbReference>
<dbReference type="PANTHER" id="PTHR43300">
    <property type="entry name" value="ACETYLTRANSFERASE"/>
    <property type="match status" value="1"/>
</dbReference>
<evidence type="ECO:0000256" key="1">
    <source>
        <dbReference type="ARBA" id="ARBA00022679"/>
    </source>
</evidence>
<dbReference type="Proteomes" id="UP000654257">
    <property type="component" value="Unassembled WGS sequence"/>
</dbReference>
<reference evidence="3" key="2">
    <citation type="submission" date="2020-09" db="EMBL/GenBank/DDBJ databases">
        <authorList>
            <person name="Sun Q."/>
            <person name="Sedlacek I."/>
        </authorList>
    </citation>
    <scope>NUCLEOTIDE SEQUENCE</scope>
    <source>
        <strain evidence="3">CCM 7905</strain>
    </source>
</reference>
<dbReference type="InterPro" id="IPR011004">
    <property type="entry name" value="Trimer_LpxA-like_sf"/>
</dbReference>
<protein>
    <recommendedName>
        <fullName evidence="5">Acetyltransferase</fullName>
    </recommendedName>
</protein>
<proteinExistence type="predicted"/>
<dbReference type="AlphaFoldDB" id="A0A917LJ07"/>
<keyword evidence="4" id="KW-1185">Reference proteome</keyword>
<evidence type="ECO:0008006" key="5">
    <source>
        <dbReference type="Google" id="ProtNLM"/>
    </source>
</evidence>
<reference evidence="3" key="1">
    <citation type="journal article" date="2014" name="Int. J. Syst. Evol. Microbiol.">
        <title>Complete genome sequence of Corynebacterium casei LMG S-19264T (=DSM 44701T), isolated from a smear-ripened cheese.</title>
        <authorList>
            <consortium name="US DOE Joint Genome Institute (JGI-PGF)"/>
            <person name="Walter F."/>
            <person name="Albersmeier A."/>
            <person name="Kalinowski J."/>
            <person name="Ruckert C."/>
        </authorList>
    </citation>
    <scope>NUCLEOTIDE SEQUENCE</scope>
    <source>
        <strain evidence="3">CCM 7905</strain>
    </source>
</reference>
<comment type="caution">
    <text evidence="3">The sequence shown here is derived from an EMBL/GenBank/DDBJ whole genome shotgun (WGS) entry which is preliminary data.</text>
</comment>
<name>A0A917LJ07_9NOCA</name>
<dbReference type="EMBL" id="BMCU01000009">
    <property type="protein sequence ID" value="GGG29001.1"/>
    <property type="molecule type" value="Genomic_DNA"/>
</dbReference>
<keyword evidence="2" id="KW-0677">Repeat</keyword>
<dbReference type="GO" id="GO:0016740">
    <property type="term" value="F:transferase activity"/>
    <property type="evidence" value="ECO:0007669"/>
    <property type="project" value="UniProtKB-KW"/>
</dbReference>
<gene>
    <name evidence="3" type="ORF">GCM10007304_48610</name>
</gene>
<keyword evidence="1" id="KW-0808">Transferase</keyword>
<evidence type="ECO:0000256" key="2">
    <source>
        <dbReference type="ARBA" id="ARBA00022737"/>
    </source>
</evidence>
<dbReference type="CDD" id="cd04647">
    <property type="entry name" value="LbH_MAT_like"/>
    <property type="match status" value="1"/>
</dbReference>